<dbReference type="PANTHER" id="PTHR20959">
    <property type="entry name" value="TRANSPORT AND GOLGI ORGANIZATION PROTEIN 6 FAMILY MEMBER"/>
    <property type="match status" value="1"/>
</dbReference>
<comment type="similarity">
    <text evidence="1">Belongs to the Tango6 family.</text>
</comment>
<dbReference type="OrthoDB" id="39591at2759"/>
<dbReference type="Gene3D" id="1.25.10.10">
    <property type="entry name" value="Leucine-rich Repeat Variant"/>
    <property type="match status" value="1"/>
</dbReference>
<dbReference type="STRING" id="5722.A2D8B0"/>
<dbReference type="Proteomes" id="UP000001542">
    <property type="component" value="Unassembled WGS sequence"/>
</dbReference>
<dbReference type="KEGG" id="tva:5469107"/>
<sequence>MSCWLIDSQIVSMKNGKLESANKYKYTDESIIFHKAVYETLQPLISKYLDHSLTSEDINIAITKLEALNTQNDTSKLIKQVFWFLNSLNHKDNLISVKELVDAFYKNDSNNEKIVNMLINLFSFETEGKTEEELIKNFNTFKIQYLSNGGTDNVLDIFQKVYIHLLDHDVFIEELLKLQNSNKLSDLDNKFAKIMVNSNFILNDNSLFTIIMNLAMSNQPITIKLISKFSNAFPIPTIIQNSKQLMMLLLHDRCEDFISNYYSLTNDSSYEFLFSILLKFIFSTQNITFDKDNSMISVITRRYCQSISGSEELIDYIGTYSNLITAAFTIDASSQKDESLNEYIELIFKTFHSKPVIFTDLVMKLNEEFTLKLSPQTTQTIILHLLKFNNFPFQKLNIKILSRLIDVIIPQIEACKDSSISTALNSFYAKLKDARTLAGIQPQFLNLVDLLMVKIRPTTQISEATKQIPKFIQEIELTGDVYADLSHYCAHVIKNYLPSSGDLSARHYRAICFLIVCIINWGIYPHLPKSIQIPFEDLEHWVLSPAPPRLNKPANYYFEALESFFDNVTCQDIHPMFLQHVLACLHFLDLNMMNKIMSTQNTEVLFSSILSLIPLKINITSLLPDIILNRSDSLSAIQNTIFPLPMLAKAIGTPPSLDKQDDYYKKLFPKLLEAIRSGNGDKLSKEIIKYIVSTRSEQFLKHVDLEPLIEWPTTNEKPLGTLLWTLESVLSPKSAQKILVSPMPHRILFLAAQTEGEINKRCLNLLKFILVDEKSVVDFVKVVVSDSSLSPLGLDSFVVDVSQNQGVSVVETEPDEIRELTIITKMREIVSKLIKIEYMDSIISCLPGTFGSVQLISQILPTVQKISPDWGIPLLSFLSRVKGDAEIGMDIVSIAKAVFDGLEVDELPRNVINTFGGDIPEMLSMKYKDEDNDSDDNDKTDIIKSISNDLQSPIAALRGRGLFDLRRNVMDKKSVLRDEENIKKILPLAENQLKHEESYVYINAIRCLESIGDVFPHLVVKKLCEEYPKPDVSLSLKVAQTLMLLARRTGPGLIHSANGNLCGHFIKAFSRGVSHESTLIQAASLSDMAEFVSALEFGCANWLTDIVLTIDNAWQQHHVVDVRRAASYCCYRIILVLGEGFGECSPENVKLLGRIVKRNREAELDDVAHQNAEDCYQTMWDCAASFL</sequence>
<dbReference type="AlphaFoldDB" id="A2D8B0"/>
<name>A2D8B0_TRIV3</name>
<evidence type="ECO:0000313" key="3">
    <source>
        <dbReference type="EMBL" id="EAY23543.1"/>
    </source>
</evidence>
<dbReference type="GO" id="GO:0009306">
    <property type="term" value="P:protein secretion"/>
    <property type="evidence" value="ECO:0000318"/>
    <property type="project" value="GO_Central"/>
</dbReference>
<dbReference type="RefSeq" id="XP_001584529.1">
    <property type="nucleotide sequence ID" value="XM_001584479.1"/>
</dbReference>
<dbReference type="InterPro" id="IPR019451">
    <property type="entry name" value="Rtp1_C1"/>
</dbReference>
<protein>
    <recommendedName>
        <fullName evidence="2">RNA polymerase II assembly factor Rtp1 C-terminal domain-containing protein</fullName>
    </recommendedName>
</protein>
<gene>
    <name evidence="3" type="ORF">TVAG_072060</name>
</gene>
<dbReference type="InterPro" id="IPR011989">
    <property type="entry name" value="ARM-like"/>
</dbReference>
<dbReference type="VEuPathDB" id="TrichDB:TVAGG3_1047280"/>
<dbReference type="InParanoid" id="A2D8B0"/>
<organism evidence="3 4">
    <name type="scientific">Trichomonas vaginalis (strain ATCC PRA-98 / G3)</name>
    <dbReference type="NCBI Taxonomy" id="412133"/>
    <lineage>
        <taxon>Eukaryota</taxon>
        <taxon>Metamonada</taxon>
        <taxon>Parabasalia</taxon>
        <taxon>Trichomonadida</taxon>
        <taxon>Trichomonadidae</taxon>
        <taxon>Trichomonas</taxon>
    </lineage>
</organism>
<reference evidence="3" key="2">
    <citation type="journal article" date="2007" name="Science">
        <title>Draft genome sequence of the sexually transmitted pathogen Trichomonas vaginalis.</title>
        <authorList>
            <person name="Carlton J.M."/>
            <person name="Hirt R.P."/>
            <person name="Silva J.C."/>
            <person name="Delcher A.L."/>
            <person name="Schatz M."/>
            <person name="Zhao Q."/>
            <person name="Wortman J.R."/>
            <person name="Bidwell S.L."/>
            <person name="Alsmark U.C.M."/>
            <person name="Besteiro S."/>
            <person name="Sicheritz-Ponten T."/>
            <person name="Noel C.J."/>
            <person name="Dacks J.B."/>
            <person name="Foster P.G."/>
            <person name="Simillion C."/>
            <person name="Van de Peer Y."/>
            <person name="Miranda-Saavedra D."/>
            <person name="Barton G.J."/>
            <person name="Westrop G.D."/>
            <person name="Mueller S."/>
            <person name="Dessi D."/>
            <person name="Fiori P.L."/>
            <person name="Ren Q."/>
            <person name="Paulsen I."/>
            <person name="Zhang H."/>
            <person name="Bastida-Corcuera F.D."/>
            <person name="Simoes-Barbosa A."/>
            <person name="Brown M.T."/>
            <person name="Hayes R.D."/>
            <person name="Mukherjee M."/>
            <person name="Okumura C.Y."/>
            <person name="Schneider R."/>
            <person name="Smith A.J."/>
            <person name="Vanacova S."/>
            <person name="Villalvazo M."/>
            <person name="Haas B.J."/>
            <person name="Pertea M."/>
            <person name="Feldblyum T.V."/>
            <person name="Utterback T.R."/>
            <person name="Shu C.L."/>
            <person name="Osoegawa K."/>
            <person name="de Jong P.J."/>
            <person name="Hrdy I."/>
            <person name="Horvathova L."/>
            <person name="Zubacova Z."/>
            <person name="Dolezal P."/>
            <person name="Malik S.B."/>
            <person name="Logsdon J.M. Jr."/>
            <person name="Henze K."/>
            <person name="Gupta A."/>
            <person name="Wang C.C."/>
            <person name="Dunne R.L."/>
            <person name="Upcroft J.A."/>
            <person name="Upcroft P."/>
            <person name="White O."/>
            <person name="Salzberg S.L."/>
            <person name="Tang P."/>
            <person name="Chiu C.-H."/>
            <person name="Lee Y.-S."/>
            <person name="Embley T.M."/>
            <person name="Coombs G.H."/>
            <person name="Mottram J.C."/>
            <person name="Tachezy J."/>
            <person name="Fraser-Liggett C.M."/>
            <person name="Johnson P.J."/>
        </authorList>
    </citation>
    <scope>NUCLEOTIDE SEQUENCE [LARGE SCALE GENOMIC DNA]</scope>
    <source>
        <strain evidence="3">G3</strain>
    </source>
</reference>
<keyword evidence="4" id="KW-1185">Reference proteome</keyword>
<dbReference type="PANTHER" id="PTHR20959:SF1">
    <property type="entry name" value="TRANSPORT AND GOLGI ORGANIZATION PROTEIN 6 HOMOLOG"/>
    <property type="match status" value="1"/>
</dbReference>
<dbReference type="InterPro" id="IPR039600">
    <property type="entry name" value="TANGO6/Rtp1"/>
</dbReference>
<dbReference type="SUPFAM" id="SSF48371">
    <property type="entry name" value="ARM repeat"/>
    <property type="match status" value="1"/>
</dbReference>
<dbReference type="InterPro" id="IPR016024">
    <property type="entry name" value="ARM-type_fold"/>
</dbReference>
<accession>A2D8B0</accession>
<dbReference type="Pfam" id="PF10363">
    <property type="entry name" value="RTP1_C1"/>
    <property type="match status" value="1"/>
</dbReference>
<evidence type="ECO:0000313" key="4">
    <source>
        <dbReference type="Proteomes" id="UP000001542"/>
    </source>
</evidence>
<proteinExistence type="inferred from homology"/>
<reference evidence="3" key="1">
    <citation type="submission" date="2006-10" db="EMBL/GenBank/DDBJ databases">
        <authorList>
            <person name="Amadeo P."/>
            <person name="Zhao Q."/>
            <person name="Wortman J."/>
            <person name="Fraser-Liggett C."/>
            <person name="Carlton J."/>
        </authorList>
    </citation>
    <scope>NUCLEOTIDE SEQUENCE</scope>
    <source>
        <strain evidence="3">G3</strain>
    </source>
</reference>
<feature type="domain" description="RNA polymerase II assembly factor Rtp1 C-terminal" evidence="2">
    <location>
        <begin position="944"/>
        <end position="1050"/>
    </location>
</feature>
<evidence type="ECO:0000256" key="1">
    <source>
        <dbReference type="ARBA" id="ARBA00005724"/>
    </source>
</evidence>
<evidence type="ECO:0000259" key="2">
    <source>
        <dbReference type="Pfam" id="PF10363"/>
    </source>
</evidence>
<dbReference type="SMR" id="A2D8B0"/>
<dbReference type="VEuPathDB" id="TrichDB:TVAG_072060"/>
<dbReference type="EMBL" id="DS113178">
    <property type="protein sequence ID" value="EAY23543.1"/>
    <property type="molecule type" value="Genomic_DNA"/>
</dbReference>